<organism evidence="1 11">
    <name type="scientific">Phytophthora fragariae</name>
    <dbReference type="NCBI Taxonomy" id="53985"/>
    <lineage>
        <taxon>Eukaryota</taxon>
        <taxon>Sar</taxon>
        <taxon>Stramenopiles</taxon>
        <taxon>Oomycota</taxon>
        <taxon>Peronosporomycetes</taxon>
        <taxon>Peronosporales</taxon>
        <taxon>Peronosporaceae</taxon>
        <taxon>Phytophthora</taxon>
    </lineage>
</organism>
<evidence type="ECO:0000313" key="2">
    <source>
        <dbReference type="EMBL" id="KAE9010817.1"/>
    </source>
</evidence>
<evidence type="ECO:0000313" key="3">
    <source>
        <dbReference type="EMBL" id="KAE9112748.1"/>
    </source>
</evidence>
<evidence type="ECO:0000313" key="8">
    <source>
        <dbReference type="EMBL" id="KAE9233037.1"/>
    </source>
</evidence>
<dbReference type="Proteomes" id="UP000440732">
    <property type="component" value="Unassembled WGS sequence"/>
</dbReference>
<evidence type="ECO:0000313" key="13">
    <source>
        <dbReference type="Proteomes" id="UP000437068"/>
    </source>
</evidence>
<evidence type="ECO:0000313" key="14">
    <source>
        <dbReference type="Proteomes" id="UP000440367"/>
    </source>
</evidence>
<dbReference type="EMBL" id="QXGC01000490">
    <property type="protein sequence ID" value="KAE9232927.1"/>
    <property type="molecule type" value="Genomic_DNA"/>
</dbReference>
<dbReference type="Proteomes" id="UP000486351">
    <property type="component" value="Unassembled WGS sequence"/>
</dbReference>
<evidence type="ECO:0000313" key="15">
    <source>
        <dbReference type="Proteomes" id="UP000440732"/>
    </source>
</evidence>
<sequence>MRVGLGQIGGCMADNFRHKLVVRGMLMFVVGGEPEEFERVKPLPKAMARLRS</sequence>
<evidence type="ECO:0000313" key="16">
    <source>
        <dbReference type="Proteomes" id="UP000441208"/>
    </source>
</evidence>
<reference evidence="11 12" key="1">
    <citation type="submission" date="2018-08" db="EMBL/GenBank/DDBJ databases">
        <title>Genomic investigation of the strawberry pathogen Phytophthora fragariae indicates pathogenicity is determined by transcriptional variation in three key races.</title>
        <authorList>
            <person name="Adams T.M."/>
            <person name="Armitage A.D."/>
            <person name="Sobczyk M.K."/>
            <person name="Bates H.J."/>
            <person name="Dunwell J.M."/>
            <person name="Nellist C.F."/>
            <person name="Harrison R.J."/>
        </authorList>
    </citation>
    <scope>NUCLEOTIDE SEQUENCE [LARGE SCALE GENOMIC DNA]</scope>
    <source>
        <strain evidence="9 13">A4</strain>
        <strain evidence="8 14">BC-1</strain>
        <strain evidence="7 18">BC-23</strain>
        <strain evidence="6 12">NOV-27</strain>
        <strain evidence="5 15">NOV-5</strain>
        <strain evidence="3 16">NOV-71</strain>
        <strain evidence="10 19">NOV-77</strain>
        <strain evidence="1 11">NOV-9</strain>
        <strain evidence="4 20">ONT-3</strain>
        <strain evidence="2 17">SCRP245</strain>
    </source>
</reference>
<comment type="caution">
    <text evidence="1">The sequence shown here is derived from an EMBL/GenBank/DDBJ whole genome shotgun (WGS) entry which is preliminary data.</text>
</comment>
<dbReference type="EMBL" id="QXGF01000583">
    <property type="protein sequence ID" value="KAE8938123.1"/>
    <property type="molecule type" value="Genomic_DNA"/>
</dbReference>
<dbReference type="Proteomes" id="UP000440367">
    <property type="component" value="Unassembled WGS sequence"/>
</dbReference>
<evidence type="ECO:0000313" key="9">
    <source>
        <dbReference type="EMBL" id="KAE9310684.1"/>
    </source>
</evidence>
<dbReference type="EMBL" id="QXFZ01000537">
    <property type="protein sequence ID" value="KAE9112748.1"/>
    <property type="molecule type" value="Genomic_DNA"/>
</dbReference>
<keyword evidence="12" id="KW-1185">Reference proteome</keyword>
<evidence type="ECO:0000313" key="10">
    <source>
        <dbReference type="EMBL" id="KAE9342875.1"/>
    </source>
</evidence>
<dbReference type="EMBL" id="QXFY01000490">
    <property type="protein sequence ID" value="KAE9342875.1"/>
    <property type="molecule type" value="Genomic_DNA"/>
</dbReference>
<evidence type="ECO:0000313" key="19">
    <source>
        <dbReference type="Proteomes" id="UP000486351"/>
    </source>
</evidence>
<dbReference type="Proteomes" id="UP000460718">
    <property type="component" value="Unassembled WGS sequence"/>
</dbReference>
<evidence type="ECO:0000313" key="17">
    <source>
        <dbReference type="Proteomes" id="UP000460718"/>
    </source>
</evidence>
<dbReference type="Proteomes" id="UP000476176">
    <property type="component" value="Unassembled WGS sequence"/>
</dbReference>
<dbReference type="EMBL" id="QXFW01000485">
    <property type="protein sequence ID" value="KAE9010817.1"/>
    <property type="molecule type" value="Genomic_DNA"/>
</dbReference>
<evidence type="ECO:0000313" key="20">
    <source>
        <dbReference type="Proteomes" id="UP000488956"/>
    </source>
</evidence>
<dbReference type="EMBL" id="QXGD01000581">
    <property type="protein sequence ID" value="KAE9233037.1"/>
    <property type="molecule type" value="Genomic_DNA"/>
</dbReference>
<evidence type="ECO:0000313" key="7">
    <source>
        <dbReference type="EMBL" id="KAE9232927.1"/>
    </source>
</evidence>
<dbReference type="EMBL" id="QXGE01000501">
    <property type="protein sequence ID" value="KAE9310684.1"/>
    <property type="molecule type" value="Genomic_DNA"/>
</dbReference>
<evidence type="ECO:0000313" key="6">
    <source>
        <dbReference type="EMBL" id="KAE9229947.1"/>
    </source>
</evidence>
<evidence type="ECO:0000313" key="18">
    <source>
        <dbReference type="Proteomes" id="UP000476176"/>
    </source>
</evidence>
<evidence type="ECO:0000313" key="11">
    <source>
        <dbReference type="Proteomes" id="UP000429523"/>
    </source>
</evidence>
<dbReference type="EMBL" id="QXGA01001504">
    <property type="protein sequence ID" value="KAE9117223.1"/>
    <property type="molecule type" value="Genomic_DNA"/>
</dbReference>
<evidence type="ECO:0000313" key="1">
    <source>
        <dbReference type="EMBL" id="KAE8938123.1"/>
    </source>
</evidence>
<evidence type="ECO:0000313" key="4">
    <source>
        <dbReference type="EMBL" id="KAE9113040.1"/>
    </source>
</evidence>
<dbReference type="EMBL" id="QXFX01000511">
    <property type="protein sequence ID" value="KAE9113040.1"/>
    <property type="molecule type" value="Genomic_DNA"/>
</dbReference>
<dbReference type="Proteomes" id="UP000429523">
    <property type="component" value="Unassembled WGS sequence"/>
</dbReference>
<dbReference type="Proteomes" id="UP000488956">
    <property type="component" value="Unassembled WGS sequence"/>
</dbReference>
<protein>
    <submittedName>
        <fullName evidence="1">Uncharacterized protein</fullName>
    </submittedName>
</protein>
<accession>A0A6A3EZC0</accession>
<dbReference type="AlphaFoldDB" id="A0A6A3EZC0"/>
<evidence type="ECO:0000313" key="12">
    <source>
        <dbReference type="Proteomes" id="UP000433483"/>
    </source>
</evidence>
<dbReference type="EMBL" id="QXGB01000110">
    <property type="protein sequence ID" value="KAE9229947.1"/>
    <property type="molecule type" value="Genomic_DNA"/>
</dbReference>
<dbReference type="Proteomes" id="UP000437068">
    <property type="component" value="Unassembled WGS sequence"/>
</dbReference>
<name>A0A6A3EZC0_9STRA</name>
<evidence type="ECO:0000313" key="5">
    <source>
        <dbReference type="EMBL" id="KAE9117223.1"/>
    </source>
</evidence>
<dbReference type="Proteomes" id="UP000433483">
    <property type="component" value="Unassembled WGS sequence"/>
</dbReference>
<dbReference type="Proteomes" id="UP000441208">
    <property type="component" value="Unassembled WGS sequence"/>
</dbReference>
<gene>
    <name evidence="9" type="ORF">PF001_g10083</name>
    <name evidence="8" type="ORF">PF002_g12209</name>
    <name evidence="7" type="ORF">PF004_g9784</name>
    <name evidence="6" type="ORF">PF005_g3682</name>
    <name evidence="5" type="ORF">PF006_g18856</name>
    <name evidence="3" type="ORF">PF007_g10984</name>
    <name evidence="10" type="ORF">PF008_g9952</name>
    <name evidence="1" type="ORF">PF009_g11982</name>
    <name evidence="4" type="ORF">PF010_g10238</name>
    <name evidence="2" type="ORF">PF011_g9655</name>
</gene>
<proteinExistence type="predicted"/>